<dbReference type="STRING" id="1616788.AR543_08070"/>
<dbReference type="AlphaFoldDB" id="A0A172ZE93"/>
<protein>
    <recommendedName>
        <fullName evidence="3">EcsC family protein</fullName>
    </recommendedName>
</protein>
<sequence>MHTQESRTELEQELQQIAKWEKDQRGGSILDKIGRIPFMLLDRMTPKFIRDKIGTALNELGRFIQNGGKYLISPKGIMQRLAKASGQEDAELTPREVAQLPLKVMDDAAMDISRSRSNLAALEGAASGVGGIFTIAADIPAMIGISLKALQEIALCYGYYPSDPKERLFILKCLQFASSDVVGKKAVLEELADFEKGDTGKEVFSQLQGWREVITTYRDNFGWRKLFQAVPVAGIIFGSFVNKNSLEALTEVGRTLYRKRRIIERLQQMEQAESDAAEA</sequence>
<dbReference type="Proteomes" id="UP000078148">
    <property type="component" value="Chromosome"/>
</dbReference>
<dbReference type="Pfam" id="PF12787">
    <property type="entry name" value="EcsC"/>
    <property type="match status" value="1"/>
</dbReference>
<proteinExistence type="predicted"/>
<accession>A0A172ZE93</accession>
<dbReference type="InterPro" id="IPR024787">
    <property type="entry name" value="EcsC"/>
</dbReference>
<organism evidence="1 2">
    <name type="scientific">Paenibacillus bovis</name>
    <dbReference type="NCBI Taxonomy" id="1616788"/>
    <lineage>
        <taxon>Bacteria</taxon>
        <taxon>Bacillati</taxon>
        <taxon>Bacillota</taxon>
        <taxon>Bacilli</taxon>
        <taxon>Bacillales</taxon>
        <taxon>Paenibacillaceae</taxon>
        <taxon>Paenibacillus</taxon>
    </lineage>
</organism>
<dbReference type="RefSeq" id="WP_060533393.1">
    <property type="nucleotide sequence ID" value="NZ_CP013023.1"/>
</dbReference>
<dbReference type="PANTHER" id="PTHR41260:SF1">
    <property type="entry name" value="PROTEIN ECSC"/>
    <property type="match status" value="1"/>
</dbReference>
<reference evidence="1 2" key="2">
    <citation type="journal article" date="2016" name="Int. J. Syst. Evol. Microbiol.">
        <title>Paenibacillus bovis sp. nov., isolated from raw yak (Bos grunniens) milk.</title>
        <authorList>
            <person name="Gao C."/>
            <person name="Han J."/>
            <person name="Liu Z."/>
            <person name="Xu X."/>
            <person name="Hang F."/>
            <person name="Wu Z."/>
        </authorList>
    </citation>
    <scope>NUCLEOTIDE SEQUENCE [LARGE SCALE GENOMIC DNA]</scope>
    <source>
        <strain evidence="1 2">BD3526</strain>
    </source>
</reference>
<dbReference type="OrthoDB" id="2737310at2"/>
<name>A0A172ZE93_9BACL</name>
<evidence type="ECO:0000313" key="1">
    <source>
        <dbReference type="EMBL" id="ANF95966.1"/>
    </source>
</evidence>
<evidence type="ECO:0008006" key="3">
    <source>
        <dbReference type="Google" id="ProtNLM"/>
    </source>
</evidence>
<reference evidence="2" key="1">
    <citation type="submission" date="2015-10" db="EMBL/GenBank/DDBJ databases">
        <title>Genome of Paenibacillus bovis sp. nov.</title>
        <authorList>
            <person name="Wu Z."/>
            <person name="Gao C."/>
            <person name="Liu Z."/>
            <person name="Zheng H."/>
        </authorList>
    </citation>
    <scope>NUCLEOTIDE SEQUENCE [LARGE SCALE GENOMIC DNA]</scope>
    <source>
        <strain evidence="2">BD3526</strain>
    </source>
</reference>
<evidence type="ECO:0000313" key="2">
    <source>
        <dbReference type="Proteomes" id="UP000078148"/>
    </source>
</evidence>
<dbReference type="KEGG" id="pbv:AR543_08070"/>
<keyword evidence="2" id="KW-1185">Reference proteome</keyword>
<dbReference type="EMBL" id="CP013023">
    <property type="protein sequence ID" value="ANF95966.1"/>
    <property type="molecule type" value="Genomic_DNA"/>
</dbReference>
<dbReference type="PANTHER" id="PTHR41260">
    <property type="entry name" value="PROTEIN ECSC"/>
    <property type="match status" value="1"/>
</dbReference>
<gene>
    <name evidence="1" type="ORF">AR543_08070</name>
</gene>